<keyword evidence="5 8" id="KW-0808">Transferase</keyword>
<dbReference type="Proteomes" id="UP000244904">
    <property type="component" value="Unassembled WGS sequence"/>
</dbReference>
<dbReference type="Gene3D" id="3.90.1150.10">
    <property type="entry name" value="Aspartate Aminotransferase, domain 1"/>
    <property type="match status" value="1"/>
</dbReference>
<dbReference type="EC" id="2.6.1.57" evidence="8"/>
<accession>A0A2R8AU87</accession>
<dbReference type="AlphaFoldDB" id="A0A2R8AU87"/>
<evidence type="ECO:0000256" key="3">
    <source>
        <dbReference type="ARBA" id="ARBA00011738"/>
    </source>
</evidence>
<dbReference type="OrthoDB" id="9766445at2"/>
<comment type="subunit">
    <text evidence="3">Homodimer.</text>
</comment>
<dbReference type="InterPro" id="IPR015422">
    <property type="entry name" value="PyrdxlP-dep_Trfase_small"/>
</dbReference>
<evidence type="ECO:0000256" key="5">
    <source>
        <dbReference type="ARBA" id="ARBA00022679"/>
    </source>
</evidence>
<dbReference type="Pfam" id="PF00155">
    <property type="entry name" value="Aminotran_1_2"/>
    <property type="match status" value="1"/>
</dbReference>
<feature type="domain" description="Aminotransferase class I/classII large" evidence="7">
    <location>
        <begin position="28"/>
        <end position="389"/>
    </location>
</feature>
<evidence type="ECO:0000256" key="1">
    <source>
        <dbReference type="ARBA" id="ARBA00001933"/>
    </source>
</evidence>
<dbReference type="PANTHER" id="PTHR11879:SF22">
    <property type="entry name" value="ASPARTATE AMINOTRANSFERASE, MITOCHONDRIAL"/>
    <property type="match status" value="1"/>
</dbReference>
<dbReference type="GO" id="GO:0005829">
    <property type="term" value="C:cytosol"/>
    <property type="evidence" value="ECO:0007669"/>
    <property type="project" value="TreeGrafter"/>
</dbReference>
<dbReference type="GO" id="GO:0004069">
    <property type="term" value="F:L-aspartate:2-oxoglutarate aminotransferase activity"/>
    <property type="evidence" value="ECO:0007669"/>
    <property type="project" value="TreeGrafter"/>
</dbReference>
<comment type="cofactor">
    <cofactor evidence="1">
        <name>pyridoxal 5'-phosphate</name>
        <dbReference type="ChEBI" id="CHEBI:597326"/>
    </cofactor>
</comment>
<dbReference type="GO" id="GO:0033585">
    <property type="term" value="P:L-phenylalanine biosynthetic process from chorismate via phenylpyruvate"/>
    <property type="evidence" value="ECO:0007669"/>
    <property type="project" value="TreeGrafter"/>
</dbReference>
<dbReference type="InterPro" id="IPR004839">
    <property type="entry name" value="Aminotransferase_I/II_large"/>
</dbReference>
<dbReference type="RefSeq" id="WP_108885478.1">
    <property type="nucleotide sequence ID" value="NZ_OMOJ01000002.1"/>
</dbReference>
<dbReference type="PANTHER" id="PTHR11879">
    <property type="entry name" value="ASPARTATE AMINOTRANSFERASE"/>
    <property type="match status" value="1"/>
</dbReference>
<evidence type="ECO:0000313" key="8">
    <source>
        <dbReference type="EMBL" id="SPF79621.1"/>
    </source>
</evidence>
<dbReference type="InterPro" id="IPR000796">
    <property type="entry name" value="Asp_trans"/>
</dbReference>
<comment type="similarity">
    <text evidence="2">Belongs to the class-I pyridoxal-phosphate-dependent aminotransferase family.</text>
</comment>
<dbReference type="InterPro" id="IPR015424">
    <property type="entry name" value="PyrdxlP-dep_Trfase"/>
</dbReference>
<gene>
    <name evidence="8" type="primary">tyrB</name>
    <name evidence="8" type="ORF">PRI8871_01418</name>
</gene>
<dbReference type="Gene3D" id="3.40.640.10">
    <property type="entry name" value="Type I PLP-dependent aspartate aminotransferase-like (Major domain)"/>
    <property type="match status" value="1"/>
</dbReference>
<dbReference type="NCBIfam" id="NF006719">
    <property type="entry name" value="PRK09257.1"/>
    <property type="match status" value="1"/>
</dbReference>
<keyword evidence="6" id="KW-0663">Pyridoxal phosphate</keyword>
<keyword evidence="9" id="KW-1185">Reference proteome</keyword>
<evidence type="ECO:0000256" key="6">
    <source>
        <dbReference type="ARBA" id="ARBA00022898"/>
    </source>
</evidence>
<reference evidence="9" key="1">
    <citation type="submission" date="2018-03" db="EMBL/GenBank/DDBJ databases">
        <authorList>
            <person name="Rodrigo-Torres L."/>
            <person name="Arahal R. D."/>
            <person name="Lucena T."/>
        </authorList>
    </citation>
    <scope>NUCLEOTIDE SEQUENCE [LARGE SCALE GENOMIC DNA]</scope>
    <source>
        <strain evidence="9">CECT 8871</strain>
    </source>
</reference>
<name>A0A2R8AU87_9RHOB</name>
<evidence type="ECO:0000313" key="9">
    <source>
        <dbReference type="Proteomes" id="UP000244904"/>
    </source>
</evidence>
<evidence type="ECO:0000256" key="2">
    <source>
        <dbReference type="ARBA" id="ARBA00007441"/>
    </source>
</evidence>
<evidence type="ECO:0000259" key="7">
    <source>
        <dbReference type="Pfam" id="PF00155"/>
    </source>
</evidence>
<keyword evidence="4 8" id="KW-0032">Aminotransferase</keyword>
<dbReference type="EMBL" id="OMOJ01000002">
    <property type="protein sequence ID" value="SPF79621.1"/>
    <property type="molecule type" value="Genomic_DNA"/>
</dbReference>
<dbReference type="GO" id="GO:0030170">
    <property type="term" value="F:pyridoxal phosphate binding"/>
    <property type="evidence" value="ECO:0007669"/>
    <property type="project" value="InterPro"/>
</dbReference>
<dbReference type="SUPFAM" id="SSF53383">
    <property type="entry name" value="PLP-dependent transferases"/>
    <property type="match status" value="1"/>
</dbReference>
<dbReference type="CDD" id="cd00609">
    <property type="entry name" value="AAT_like"/>
    <property type="match status" value="1"/>
</dbReference>
<dbReference type="InterPro" id="IPR015421">
    <property type="entry name" value="PyrdxlP-dep_Trfase_major"/>
</dbReference>
<proteinExistence type="inferred from homology"/>
<sequence length="395" mass="43172">MFETLKELPGDKILALMQLYRDDPREAKIDLGVGVYKNADGVTPVMKAIKDAEKQLWEAEITKTYVGLIGDPAFSDAMIKLVLDGVVERKAVASAATPGGTGAVRQAFDFARMANRNVRVFVSTPTWPNHLSILKHMEIETVPYRYFDEETCGVDFDGMMADLAAAKPGDVVLLHGCCHNPTGANLNMAQWQEVVALLQKTGATPMIDIAYQGFGDGLDDDAAATRLVASSLPETIIAASCSKNFGIYRERTGLLMVVSQDTSRTAINQGTLAYLNRQNYSFPPDHGARLVTMVLNDDALRGDWVTELEETRLSMLTLRQQLADELQAKTGSNRFGFIAQHRGMFSRLGLSEADVLKIRESHAIYMVGDSRINIAGLNSKTVPVLADAIAQVVKS</sequence>
<organism evidence="8 9">
    <name type="scientific">Pseudoprimorskyibacter insulae</name>
    <dbReference type="NCBI Taxonomy" id="1695997"/>
    <lineage>
        <taxon>Bacteria</taxon>
        <taxon>Pseudomonadati</taxon>
        <taxon>Pseudomonadota</taxon>
        <taxon>Alphaproteobacteria</taxon>
        <taxon>Rhodobacterales</taxon>
        <taxon>Paracoccaceae</taxon>
        <taxon>Pseudoprimorskyibacter</taxon>
    </lineage>
</organism>
<dbReference type="PRINTS" id="PR00799">
    <property type="entry name" value="TRANSAMINASE"/>
</dbReference>
<dbReference type="GO" id="GO:0004838">
    <property type="term" value="F:L-tyrosine-2-oxoglutarate transaminase activity"/>
    <property type="evidence" value="ECO:0007669"/>
    <property type="project" value="TreeGrafter"/>
</dbReference>
<dbReference type="GO" id="GO:0042802">
    <property type="term" value="F:identical protein binding"/>
    <property type="evidence" value="ECO:0007669"/>
    <property type="project" value="TreeGrafter"/>
</dbReference>
<protein>
    <submittedName>
        <fullName evidence="8">Aromatic-amino-acid aminotransferase</fullName>
        <ecNumber evidence="8">2.6.1.57</ecNumber>
    </submittedName>
</protein>
<evidence type="ECO:0000256" key="4">
    <source>
        <dbReference type="ARBA" id="ARBA00022576"/>
    </source>
</evidence>